<evidence type="ECO:0000259" key="5">
    <source>
        <dbReference type="PROSITE" id="PS50931"/>
    </source>
</evidence>
<dbReference type="AlphaFoldDB" id="A0A248VR35"/>
<dbReference type="InterPro" id="IPR005119">
    <property type="entry name" value="LysR_subst-bd"/>
</dbReference>
<keyword evidence="4" id="KW-0804">Transcription</keyword>
<dbReference type="SUPFAM" id="SSF53850">
    <property type="entry name" value="Periplasmic binding protein-like II"/>
    <property type="match status" value="1"/>
</dbReference>
<comment type="similarity">
    <text evidence="1">Belongs to the LysR transcriptional regulatory family.</text>
</comment>
<keyword evidence="2" id="KW-0805">Transcription regulation</keyword>
<dbReference type="InterPro" id="IPR000847">
    <property type="entry name" value="LysR_HTH_N"/>
</dbReference>
<evidence type="ECO:0000256" key="2">
    <source>
        <dbReference type="ARBA" id="ARBA00023015"/>
    </source>
</evidence>
<dbReference type="InterPro" id="IPR036390">
    <property type="entry name" value="WH_DNA-bd_sf"/>
</dbReference>
<gene>
    <name evidence="6" type="ORF">CJU94_25285</name>
</gene>
<evidence type="ECO:0000256" key="4">
    <source>
        <dbReference type="ARBA" id="ARBA00023163"/>
    </source>
</evidence>
<evidence type="ECO:0000256" key="3">
    <source>
        <dbReference type="ARBA" id="ARBA00023125"/>
    </source>
</evidence>
<dbReference type="PANTHER" id="PTHR30419:SF30">
    <property type="entry name" value="LYSR FAMILY TRANSCRIPTIONAL REGULATOR"/>
    <property type="match status" value="1"/>
</dbReference>
<dbReference type="RefSeq" id="WP_095421385.1">
    <property type="nucleotide sequence ID" value="NZ_CP022990.1"/>
</dbReference>
<dbReference type="GO" id="GO:0003677">
    <property type="term" value="F:DNA binding"/>
    <property type="evidence" value="ECO:0007669"/>
    <property type="project" value="UniProtKB-KW"/>
</dbReference>
<protein>
    <submittedName>
        <fullName evidence="6">LysR family transcriptional regulator</fullName>
    </submittedName>
</protein>
<organism evidence="6 7">
    <name type="scientific">Paraburkholderia aromaticivorans</name>
    <dbReference type="NCBI Taxonomy" id="2026199"/>
    <lineage>
        <taxon>Bacteria</taxon>
        <taxon>Pseudomonadati</taxon>
        <taxon>Pseudomonadota</taxon>
        <taxon>Betaproteobacteria</taxon>
        <taxon>Burkholderiales</taxon>
        <taxon>Burkholderiaceae</taxon>
        <taxon>Paraburkholderia</taxon>
    </lineage>
</organism>
<name>A0A248VR35_9BURK</name>
<feature type="domain" description="HTH lysR-type" evidence="5">
    <location>
        <begin position="1"/>
        <end position="58"/>
    </location>
</feature>
<reference evidence="6 7" key="1">
    <citation type="submission" date="2017-08" db="EMBL/GenBank/DDBJ databases">
        <title>Identification and genetic characteristics of simultaneous BTEX- and naphthalene-degrading Paraburkholderia sp. BN5 isolated from petroleum-contaminated soil.</title>
        <authorList>
            <person name="Lee Y."/>
            <person name="Jeon C.O."/>
        </authorList>
    </citation>
    <scope>NUCLEOTIDE SEQUENCE [LARGE SCALE GENOMIC DNA]</scope>
    <source>
        <strain evidence="6 7">BN5</strain>
    </source>
</reference>
<dbReference type="Proteomes" id="UP000215158">
    <property type="component" value="Chromosome 2"/>
</dbReference>
<dbReference type="SUPFAM" id="SSF46785">
    <property type="entry name" value="Winged helix' DNA-binding domain"/>
    <property type="match status" value="1"/>
</dbReference>
<dbReference type="GO" id="GO:0003700">
    <property type="term" value="F:DNA-binding transcription factor activity"/>
    <property type="evidence" value="ECO:0007669"/>
    <property type="project" value="InterPro"/>
</dbReference>
<sequence length="316" mass="34689">MKIHQLRALVAIADAGSVRGAARLLNSSPAAVTQSLQYLEENLRMQLVARTSSGVTLTECGQTLLAHARLIVAQMTRAHQAVDALRGDLRGRLSIAVTAWVAMTFLPEAVARFRERMPGIQLEVFEGLLAIANPRLRDGSLDIYVGRQTPGTANGEFSYRPLFSSSLAIVARQDHPRANSRSLAELLDVDWLVALDPETDGQAPYRMFSRHGLPAPRSIHFLHSLTVALPLLNRMDMVSIFPWPLIELCAARDGLCAIPVREQLDESTVGIITRAGQPSDAAARCFIDCLIDTIRDESWARTPDTLRATHSVEILV</sequence>
<evidence type="ECO:0000256" key="1">
    <source>
        <dbReference type="ARBA" id="ARBA00009437"/>
    </source>
</evidence>
<dbReference type="Gene3D" id="1.10.10.10">
    <property type="entry name" value="Winged helix-like DNA-binding domain superfamily/Winged helix DNA-binding domain"/>
    <property type="match status" value="1"/>
</dbReference>
<dbReference type="KEGG" id="parb:CJU94_25285"/>
<evidence type="ECO:0000313" key="6">
    <source>
        <dbReference type="EMBL" id="ASW01487.1"/>
    </source>
</evidence>
<keyword evidence="3" id="KW-0238">DNA-binding</keyword>
<dbReference type="PANTHER" id="PTHR30419">
    <property type="entry name" value="HTH-TYPE TRANSCRIPTIONAL REGULATOR YBHD"/>
    <property type="match status" value="1"/>
</dbReference>
<dbReference type="Pfam" id="PF00126">
    <property type="entry name" value="HTH_1"/>
    <property type="match status" value="1"/>
</dbReference>
<dbReference type="GO" id="GO:0005829">
    <property type="term" value="C:cytosol"/>
    <property type="evidence" value="ECO:0007669"/>
    <property type="project" value="TreeGrafter"/>
</dbReference>
<dbReference type="Pfam" id="PF03466">
    <property type="entry name" value="LysR_substrate"/>
    <property type="match status" value="1"/>
</dbReference>
<dbReference type="OrthoDB" id="8629427at2"/>
<dbReference type="PROSITE" id="PS50931">
    <property type="entry name" value="HTH_LYSR"/>
    <property type="match status" value="1"/>
</dbReference>
<dbReference type="InterPro" id="IPR036388">
    <property type="entry name" value="WH-like_DNA-bd_sf"/>
</dbReference>
<accession>A0A248VR35</accession>
<dbReference type="Gene3D" id="3.40.190.290">
    <property type="match status" value="1"/>
</dbReference>
<dbReference type="EMBL" id="CP022990">
    <property type="protein sequence ID" value="ASW01487.1"/>
    <property type="molecule type" value="Genomic_DNA"/>
</dbReference>
<proteinExistence type="inferred from homology"/>
<keyword evidence="7" id="KW-1185">Reference proteome</keyword>
<evidence type="ECO:0000313" key="7">
    <source>
        <dbReference type="Proteomes" id="UP000215158"/>
    </source>
</evidence>
<dbReference type="InterPro" id="IPR050950">
    <property type="entry name" value="HTH-type_LysR_regulators"/>
</dbReference>